<feature type="transmembrane region" description="Helical" evidence="1">
    <location>
        <begin position="37"/>
        <end position="62"/>
    </location>
</feature>
<keyword evidence="1" id="KW-0472">Membrane</keyword>
<evidence type="ECO:0000313" key="2">
    <source>
        <dbReference type="EMBL" id="GMR46784.1"/>
    </source>
</evidence>
<dbReference type="EMBL" id="BTRK01000004">
    <property type="protein sequence ID" value="GMR46784.1"/>
    <property type="molecule type" value="Genomic_DNA"/>
</dbReference>
<sequence length="84" mass="9265">FQSGSQNTSRSSQVIIFLGTFEVNVQVETWSFPFSRVLGLLGGFASMFLGASVVFLFDLIVIMARLGLIGVRNSDVLCMLKRED</sequence>
<dbReference type="Proteomes" id="UP001328107">
    <property type="component" value="Unassembled WGS sequence"/>
</dbReference>
<evidence type="ECO:0000313" key="3">
    <source>
        <dbReference type="Proteomes" id="UP001328107"/>
    </source>
</evidence>
<dbReference type="AlphaFoldDB" id="A0AAN5HZU7"/>
<accession>A0AAN5HZU7</accession>
<gene>
    <name evidence="2" type="ORF">PMAYCL1PPCAC_16979</name>
</gene>
<keyword evidence="1" id="KW-1133">Transmembrane helix</keyword>
<dbReference type="Gene3D" id="1.10.287.770">
    <property type="entry name" value="YojJ-like"/>
    <property type="match status" value="1"/>
</dbReference>
<protein>
    <submittedName>
        <fullName evidence="2">Uncharacterized protein</fullName>
    </submittedName>
</protein>
<proteinExistence type="predicted"/>
<keyword evidence="1" id="KW-0812">Transmembrane</keyword>
<organism evidence="2 3">
    <name type="scientific">Pristionchus mayeri</name>
    <dbReference type="NCBI Taxonomy" id="1317129"/>
    <lineage>
        <taxon>Eukaryota</taxon>
        <taxon>Metazoa</taxon>
        <taxon>Ecdysozoa</taxon>
        <taxon>Nematoda</taxon>
        <taxon>Chromadorea</taxon>
        <taxon>Rhabditida</taxon>
        <taxon>Rhabditina</taxon>
        <taxon>Diplogasteromorpha</taxon>
        <taxon>Diplogasteroidea</taxon>
        <taxon>Neodiplogasteridae</taxon>
        <taxon>Pristionchus</taxon>
    </lineage>
</organism>
<reference evidence="3" key="1">
    <citation type="submission" date="2022-10" db="EMBL/GenBank/DDBJ databases">
        <title>Genome assembly of Pristionchus species.</title>
        <authorList>
            <person name="Yoshida K."/>
            <person name="Sommer R.J."/>
        </authorList>
    </citation>
    <scope>NUCLEOTIDE SEQUENCE [LARGE SCALE GENOMIC DNA]</scope>
    <source>
        <strain evidence="3">RS5460</strain>
    </source>
</reference>
<comment type="caution">
    <text evidence="2">The sequence shown here is derived from an EMBL/GenBank/DDBJ whole genome shotgun (WGS) entry which is preliminary data.</text>
</comment>
<feature type="non-terminal residue" evidence="2">
    <location>
        <position position="1"/>
    </location>
</feature>
<evidence type="ECO:0000256" key="1">
    <source>
        <dbReference type="SAM" id="Phobius"/>
    </source>
</evidence>
<keyword evidence="3" id="KW-1185">Reference proteome</keyword>
<name>A0AAN5HZU7_9BILA</name>